<dbReference type="InterPro" id="IPR036388">
    <property type="entry name" value="WH-like_DNA-bd_sf"/>
</dbReference>
<dbReference type="EMBL" id="CP019604">
    <property type="protein sequence ID" value="ARU18370.1"/>
    <property type="molecule type" value="Genomic_DNA"/>
</dbReference>
<dbReference type="FunFam" id="1.10.10.10:FF:000163">
    <property type="entry name" value="MarR family transcriptional regulator"/>
    <property type="match status" value="1"/>
</dbReference>
<organism evidence="7 8">
    <name type="scientific">Croceicoccus marinus</name>
    <dbReference type="NCBI Taxonomy" id="450378"/>
    <lineage>
        <taxon>Bacteria</taxon>
        <taxon>Pseudomonadati</taxon>
        <taxon>Pseudomonadota</taxon>
        <taxon>Alphaproteobacteria</taxon>
        <taxon>Sphingomonadales</taxon>
        <taxon>Erythrobacteraceae</taxon>
        <taxon>Croceicoccus</taxon>
    </lineage>
</organism>
<dbReference type="SMART" id="SM00347">
    <property type="entry name" value="HTH_MARR"/>
    <property type="match status" value="1"/>
</dbReference>
<keyword evidence="2" id="KW-0963">Cytoplasm</keyword>
<dbReference type="Gene3D" id="1.10.10.10">
    <property type="entry name" value="Winged helix-like DNA-binding domain superfamily/Winged helix DNA-binding domain"/>
    <property type="match status" value="1"/>
</dbReference>
<dbReference type="InterPro" id="IPR036390">
    <property type="entry name" value="WH_DNA-bd_sf"/>
</dbReference>
<dbReference type="SUPFAM" id="SSF46785">
    <property type="entry name" value="Winged helix' DNA-binding domain"/>
    <property type="match status" value="1"/>
</dbReference>
<geneLocation type="plasmid" evidence="8">
    <name>pcme4a9ii</name>
</geneLocation>
<dbReference type="PANTHER" id="PTHR33164:SF5">
    <property type="entry name" value="ORGANIC HYDROPEROXIDE RESISTANCE TRANSCRIPTIONAL REGULATOR"/>
    <property type="match status" value="1"/>
</dbReference>
<keyword evidence="4" id="KW-0238">DNA-binding</keyword>
<proteinExistence type="predicted"/>
<dbReference type="InterPro" id="IPR039422">
    <property type="entry name" value="MarR/SlyA-like"/>
</dbReference>
<keyword evidence="7" id="KW-0614">Plasmid</keyword>
<evidence type="ECO:0000256" key="4">
    <source>
        <dbReference type="ARBA" id="ARBA00023125"/>
    </source>
</evidence>
<evidence type="ECO:0000256" key="5">
    <source>
        <dbReference type="ARBA" id="ARBA00023163"/>
    </source>
</evidence>
<dbReference type="Pfam" id="PF01047">
    <property type="entry name" value="MarR"/>
    <property type="match status" value="1"/>
</dbReference>
<dbReference type="KEGG" id="cman:A9D14_18670"/>
<evidence type="ECO:0000256" key="3">
    <source>
        <dbReference type="ARBA" id="ARBA00023015"/>
    </source>
</evidence>
<protein>
    <submittedName>
        <fullName evidence="7">ArsR family transcriptional regulator</fullName>
    </submittedName>
</protein>
<evidence type="ECO:0000259" key="6">
    <source>
        <dbReference type="PROSITE" id="PS50995"/>
    </source>
</evidence>
<dbReference type="OrthoDB" id="582199at2"/>
<feature type="domain" description="HTH marR-type" evidence="6">
    <location>
        <begin position="19"/>
        <end position="149"/>
    </location>
</feature>
<name>A0A217EZ06_9SPHN</name>
<dbReference type="STRING" id="450378.GCA_001661675_03750"/>
<evidence type="ECO:0000313" key="7">
    <source>
        <dbReference type="EMBL" id="ARU18370.1"/>
    </source>
</evidence>
<comment type="subcellular location">
    <subcellularLocation>
        <location evidence="1">Cytoplasm</location>
    </subcellularLocation>
</comment>
<reference evidence="7 8" key="1">
    <citation type="submission" date="2017-01" db="EMBL/GenBank/DDBJ databases">
        <title>Complete genome sequence of esterase-producing bacterium Croceicoccus marinus E4A9.</title>
        <authorList>
            <person name="Wu Y.-H."/>
            <person name="Cheng H."/>
            <person name="Xu L."/>
            <person name="Huo Y.-Y."/>
            <person name="Wang C.-S."/>
            <person name="Xu X.-W."/>
        </authorList>
    </citation>
    <scope>NUCLEOTIDE SEQUENCE [LARGE SCALE GENOMIC DNA]</scope>
    <source>
        <strain evidence="7 8">E4A9</strain>
        <plasmid evidence="8">Plasmid pcme4a9ii</plasmid>
    </source>
</reference>
<accession>A0A217EZ06</accession>
<dbReference type="PANTHER" id="PTHR33164">
    <property type="entry name" value="TRANSCRIPTIONAL REGULATOR, MARR FAMILY"/>
    <property type="match status" value="1"/>
</dbReference>
<evidence type="ECO:0000256" key="2">
    <source>
        <dbReference type="ARBA" id="ARBA00022490"/>
    </source>
</evidence>
<dbReference type="GO" id="GO:0005737">
    <property type="term" value="C:cytoplasm"/>
    <property type="evidence" value="ECO:0007669"/>
    <property type="project" value="UniProtKB-SubCell"/>
</dbReference>
<dbReference type="InterPro" id="IPR000835">
    <property type="entry name" value="HTH_MarR-typ"/>
</dbReference>
<dbReference type="PROSITE" id="PS50995">
    <property type="entry name" value="HTH_MARR_2"/>
    <property type="match status" value="1"/>
</dbReference>
<dbReference type="RefSeq" id="WP_066850883.1">
    <property type="nucleotide sequence ID" value="NZ_CP019604.1"/>
</dbReference>
<gene>
    <name evidence="7" type="ORF">A9D14_18670</name>
</gene>
<keyword evidence="8" id="KW-1185">Reference proteome</keyword>
<dbReference type="GO" id="GO:0003700">
    <property type="term" value="F:DNA-binding transcription factor activity"/>
    <property type="evidence" value="ECO:0007669"/>
    <property type="project" value="InterPro"/>
</dbReference>
<dbReference type="Proteomes" id="UP000195807">
    <property type="component" value="Plasmid pCME4A9II"/>
</dbReference>
<dbReference type="AlphaFoldDB" id="A0A217EZ06"/>
<sequence>MTDDRHLSEQEGDELLRLDRQLCFPLYAATNLLQRLYRPMLEPLGLTYSQYLVMLVLWEREPVTVGELQSCLRLDVGTLSPMLKRMERAGLVTRIRDPRDERRVLIAPTPKGRDLKIEARGIPHALAKQVGVDAERIHALRELTHALVGQLGEAAERESHPAA</sequence>
<keyword evidence="5" id="KW-0804">Transcription</keyword>
<dbReference type="GO" id="GO:0006950">
    <property type="term" value="P:response to stress"/>
    <property type="evidence" value="ECO:0007669"/>
    <property type="project" value="TreeGrafter"/>
</dbReference>
<evidence type="ECO:0000313" key="8">
    <source>
        <dbReference type="Proteomes" id="UP000195807"/>
    </source>
</evidence>
<dbReference type="GO" id="GO:0003677">
    <property type="term" value="F:DNA binding"/>
    <property type="evidence" value="ECO:0007669"/>
    <property type="project" value="UniProtKB-KW"/>
</dbReference>
<evidence type="ECO:0000256" key="1">
    <source>
        <dbReference type="ARBA" id="ARBA00004496"/>
    </source>
</evidence>
<keyword evidence="3" id="KW-0805">Transcription regulation</keyword>